<evidence type="ECO:0000256" key="1">
    <source>
        <dbReference type="ARBA" id="ARBA00003041"/>
    </source>
</evidence>
<dbReference type="InterPro" id="IPR000563">
    <property type="entry name" value="Flag_FliH"/>
</dbReference>
<dbReference type="GO" id="GO:0015031">
    <property type="term" value="P:protein transport"/>
    <property type="evidence" value="ECO:0007669"/>
    <property type="project" value="UniProtKB-KW"/>
</dbReference>
<comment type="subcellular location">
    <subcellularLocation>
        <location evidence="2">Cytoplasm</location>
    </subcellularLocation>
</comment>
<dbReference type="AlphaFoldDB" id="E6QR76"/>
<evidence type="ECO:0000256" key="3">
    <source>
        <dbReference type="ARBA" id="ARBA00006602"/>
    </source>
</evidence>
<comment type="caution">
    <text evidence="10">The sequence shown here is derived from an EMBL/GenBank/DDBJ whole genome shotgun (WGS) entry which is preliminary data.</text>
</comment>
<dbReference type="InterPro" id="IPR051472">
    <property type="entry name" value="T3SS_Stator/FliH"/>
</dbReference>
<reference evidence="10" key="1">
    <citation type="submission" date="2009-10" db="EMBL/GenBank/DDBJ databases">
        <title>Diversity of trophic interactions inside an arsenic-rich microbial ecosystem.</title>
        <authorList>
            <person name="Bertin P.N."/>
            <person name="Heinrich-Salmeron A."/>
            <person name="Pelletier E."/>
            <person name="Goulhen-Chollet F."/>
            <person name="Arsene-Ploetze F."/>
            <person name="Gallien S."/>
            <person name="Calteau A."/>
            <person name="Vallenet D."/>
            <person name="Casiot C."/>
            <person name="Chane-Woon-Ming B."/>
            <person name="Giloteaux L."/>
            <person name="Barakat M."/>
            <person name="Bonnefoy V."/>
            <person name="Bruneel O."/>
            <person name="Chandler M."/>
            <person name="Cleiss J."/>
            <person name="Duran R."/>
            <person name="Elbaz-Poulichet F."/>
            <person name="Fonknechten N."/>
            <person name="Lauga B."/>
            <person name="Mornico D."/>
            <person name="Ortet P."/>
            <person name="Schaeffer C."/>
            <person name="Siguier P."/>
            <person name="Alexander Thil Smith A."/>
            <person name="Van Dorsselaer A."/>
            <person name="Weissenbach J."/>
            <person name="Medigue C."/>
            <person name="Le Paslier D."/>
        </authorList>
    </citation>
    <scope>NUCLEOTIDE SEQUENCE</scope>
</reference>
<feature type="domain" description="Flagellar assembly protein FliH/Type III secretion system HrpE" evidence="9">
    <location>
        <begin position="78"/>
        <end position="204"/>
    </location>
</feature>
<dbReference type="InterPro" id="IPR018035">
    <property type="entry name" value="Flagellar_FliH/T3SS_HrpE"/>
</dbReference>
<evidence type="ECO:0000256" key="5">
    <source>
        <dbReference type="ARBA" id="ARBA00022490"/>
    </source>
</evidence>
<keyword evidence="8" id="KW-1006">Bacterial flagellum protein export</keyword>
<keyword evidence="10" id="KW-0969">Cilium</keyword>
<accession>E6QR76</accession>
<dbReference type="GO" id="GO:0003774">
    <property type="term" value="F:cytoskeletal motor activity"/>
    <property type="evidence" value="ECO:0007669"/>
    <property type="project" value="InterPro"/>
</dbReference>
<keyword evidence="10" id="KW-0966">Cell projection</keyword>
<gene>
    <name evidence="10" type="ORF">CARN7_0490</name>
</gene>
<name>E6QR76_9ZZZZ</name>
<keyword evidence="7" id="KW-0653">Protein transport</keyword>
<dbReference type="PRINTS" id="PR01003">
    <property type="entry name" value="FLGFLIH"/>
</dbReference>
<dbReference type="PANTHER" id="PTHR34982">
    <property type="entry name" value="YOP PROTEINS TRANSLOCATION PROTEIN L"/>
    <property type="match status" value="1"/>
</dbReference>
<evidence type="ECO:0000256" key="6">
    <source>
        <dbReference type="ARBA" id="ARBA00022795"/>
    </source>
</evidence>
<sequence length="217" mass="23912">MIPKEQLTAYQRWEMASFEDHPEQPSSVAGLAASEELKVIHEQARREGYTAGLTEGYQVGYDEGTQSGLNESRVAAQQLIAQLSLIITQYNEELAQADRQIAADLLTLATGIAHAMLKTTLPIHPELLLPVITAAIHDLPALQRNTKLSLNPGDVALVREHLHDELAQHGWSIVEDPQIEAGGCRIESNSNQLDATLNTRWQRLATALGQNLDWLTP</sequence>
<dbReference type="GO" id="GO:0071973">
    <property type="term" value="P:bacterial-type flagellum-dependent cell motility"/>
    <property type="evidence" value="ECO:0007669"/>
    <property type="project" value="InterPro"/>
</dbReference>
<dbReference type="EMBL" id="CABR01000049">
    <property type="protein sequence ID" value="CBI09747.1"/>
    <property type="molecule type" value="Genomic_DNA"/>
</dbReference>
<keyword evidence="10" id="KW-0282">Flagellum</keyword>
<evidence type="ECO:0000259" key="9">
    <source>
        <dbReference type="Pfam" id="PF02108"/>
    </source>
</evidence>
<protein>
    <submittedName>
        <fullName evidence="10">Putative flagellar assembly protein FliH</fullName>
    </submittedName>
</protein>
<keyword evidence="4" id="KW-0813">Transport</keyword>
<keyword evidence="6" id="KW-1005">Bacterial flagellum biogenesis</keyword>
<dbReference type="PANTHER" id="PTHR34982:SF1">
    <property type="entry name" value="FLAGELLAR ASSEMBLY PROTEIN FLIH"/>
    <property type="match status" value="1"/>
</dbReference>
<evidence type="ECO:0000313" key="10">
    <source>
        <dbReference type="EMBL" id="CBI09747.1"/>
    </source>
</evidence>
<evidence type="ECO:0000256" key="7">
    <source>
        <dbReference type="ARBA" id="ARBA00022927"/>
    </source>
</evidence>
<dbReference type="GO" id="GO:0044781">
    <property type="term" value="P:bacterial-type flagellum organization"/>
    <property type="evidence" value="ECO:0007669"/>
    <property type="project" value="UniProtKB-KW"/>
</dbReference>
<dbReference type="Pfam" id="PF02108">
    <property type="entry name" value="FliH"/>
    <property type="match status" value="1"/>
</dbReference>
<keyword evidence="5" id="KW-0963">Cytoplasm</keyword>
<comment type="function">
    <text evidence="1">Needed for flagellar regrowth and assembly.</text>
</comment>
<comment type="similarity">
    <text evidence="3">Belongs to the FliH family.</text>
</comment>
<dbReference type="GO" id="GO:0005829">
    <property type="term" value="C:cytosol"/>
    <property type="evidence" value="ECO:0007669"/>
    <property type="project" value="TreeGrafter"/>
</dbReference>
<dbReference type="GO" id="GO:0009288">
    <property type="term" value="C:bacterial-type flagellum"/>
    <property type="evidence" value="ECO:0007669"/>
    <property type="project" value="InterPro"/>
</dbReference>
<evidence type="ECO:0000256" key="8">
    <source>
        <dbReference type="ARBA" id="ARBA00023225"/>
    </source>
</evidence>
<evidence type="ECO:0000256" key="4">
    <source>
        <dbReference type="ARBA" id="ARBA00022448"/>
    </source>
</evidence>
<proteinExistence type="inferred from homology"/>
<organism evidence="10">
    <name type="scientific">mine drainage metagenome</name>
    <dbReference type="NCBI Taxonomy" id="410659"/>
    <lineage>
        <taxon>unclassified sequences</taxon>
        <taxon>metagenomes</taxon>
        <taxon>ecological metagenomes</taxon>
    </lineage>
</organism>
<evidence type="ECO:0000256" key="2">
    <source>
        <dbReference type="ARBA" id="ARBA00004496"/>
    </source>
</evidence>